<organism evidence="5 6">
    <name type="scientific">Labrys wisconsinensis</name>
    <dbReference type="NCBI Taxonomy" id="425677"/>
    <lineage>
        <taxon>Bacteria</taxon>
        <taxon>Pseudomonadati</taxon>
        <taxon>Pseudomonadota</taxon>
        <taxon>Alphaproteobacteria</taxon>
        <taxon>Hyphomicrobiales</taxon>
        <taxon>Xanthobacteraceae</taxon>
        <taxon>Labrys</taxon>
    </lineage>
</organism>
<protein>
    <submittedName>
        <fullName evidence="5">Dehydrogenase</fullName>
    </submittedName>
</protein>
<dbReference type="InterPro" id="IPR050984">
    <property type="entry name" value="Gfo/Idh/MocA_domain"/>
</dbReference>
<sequence>MTKRLRWGVLGTAGIARGQVIPAIRGSSNGEVVAVAGRDPERTRAFARDLDIPRAVDGYEALVADPGIDAVYIPLPNGAHAQWAIRSAEAGKAVLCEKPLAMDAAEAQRVADVFAARGVPLMEGFMYRFHPQNVRVLELVRSGAVGEVREVRAHLSVHLMDPPDPRNVRFDPAIGGGALLDMGCYTASIVRRIFGEEPETVQGWLDIDPSFGVDVSAAAILGYGGGRLGAMTCSFRAGGQGTCTIVGTKGTIEVPRAIIPGMDTRAPEGLVVLVDTDGRRREEVFAPVNQYRLMAEAFAEAVIAGRPVPYAPADAVANMRVLDAVARSAADGARVAIAPR</sequence>
<evidence type="ECO:0000256" key="2">
    <source>
        <dbReference type="ARBA" id="ARBA00023002"/>
    </source>
</evidence>
<keyword evidence="2" id="KW-0560">Oxidoreductase</keyword>
<dbReference type="Pfam" id="PF22725">
    <property type="entry name" value="GFO_IDH_MocA_C3"/>
    <property type="match status" value="1"/>
</dbReference>
<evidence type="ECO:0000259" key="4">
    <source>
        <dbReference type="Pfam" id="PF22725"/>
    </source>
</evidence>
<name>A0ABU0JM77_9HYPH</name>
<dbReference type="Proteomes" id="UP001242480">
    <property type="component" value="Unassembled WGS sequence"/>
</dbReference>
<evidence type="ECO:0000259" key="3">
    <source>
        <dbReference type="Pfam" id="PF01408"/>
    </source>
</evidence>
<comment type="caution">
    <text evidence="5">The sequence shown here is derived from an EMBL/GenBank/DDBJ whole genome shotgun (WGS) entry which is preliminary data.</text>
</comment>
<dbReference type="InterPro" id="IPR036291">
    <property type="entry name" value="NAD(P)-bd_dom_sf"/>
</dbReference>
<dbReference type="RefSeq" id="WP_307286563.1">
    <property type="nucleotide sequence ID" value="NZ_JAUSVX010000035.1"/>
</dbReference>
<dbReference type="SUPFAM" id="SSF51735">
    <property type="entry name" value="NAD(P)-binding Rossmann-fold domains"/>
    <property type="match status" value="1"/>
</dbReference>
<reference evidence="5 6" key="1">
    <citation type="submission" date="2023-07" db="EMBL/GenBank/DDBJ databases">
        <title>Genomic Encyclopedia of Type Strains, Phase IV (KMG-IV): sequencing the most valuable type-strain genomes for metagenomic binning, comparative biology and taxonomic classification.</title>
        <authorList>
            <person name="Goeker M."/>
        </authorList>
    </citation>
    <scope>NUCLEOTIDE SEQUENCE [LARGE SCALE GENOMIC DNA]</scope>
    <source>
        <strain evidence="5 6">DSM 19619</strain>
    </source>
</reference>
<evidence type="ECO:0000313" key="6">
    <source>
        <dbReference type="Proteomes" id="UP001242480"/>
    </source>
</evidence>
<feature type="domain" description="GFO/IDH/MocA-like oxidoreductase" evidence="4">
    <location>
        <begin position="136"/>
        <end position="253"/>
    </location>
</feature>
<dbReference type="Gene3D" id="3.30.360.10">
    <property type="entry name" value="Dihydrodipicolinate Reductase, domain 2"/>
    <property type="match status" value="1"/>
</dbReference>
<dbReference type="PANTHER" id="PTHR22604:SF105">
    <property type="entry name" value="TRANS-1,2-DIHYDROBENZENE-1,2-DIOL DEHYDROGENASE"/>
    <property type="match status" value="1"/>
</dbReference>
<gene>
    <name evidence="5" type="ORF">QO011_008432</name>
</gene>
<dbReference type="Pfam" id="PF01408">
    <property type="entry name" value="GFO_IDH_MocA"/>
    <property type="match status" value="1"/>
</dbReference>
<dbReference type="EMBL" id="JAUSVX010000035">
    <property type="protein sequence ID" value="MDQ0475389.1"/>
    <property type="molecule type" value="Genomic_DNA"/>
</dbReference>
<dbReference type="PANTHER" id="PTHR22604">
    <property type="entry name" value="OXIDOREDUCTASES"/>
    <property type="match status" value="1"/>
</dbReference>
<feature type="domain" description="Gfo/Idh/MocA-like oxidoreductase N-terminal" evidence="3">
    <location>
        <begin position="5"/>
        <end position="125"/>
    </location>
</feature>
<dbReference type="Gene3D" id="3.40.50.720">
    <property type="entry name" value="NAD(P)-binding Rossmann-like Domain"/>
    <property type="match status" value="1"/>
</dbReference>
<keyword evidence="6" id="KW-1185">Reference proteome</keyword>
<dbReference type="InterPro" id="IPR000683">
    <property type="entry name" value="Gfo/Idh/MocA-like_OxRdtase_N"/>
</dbReference>
<proteinExistence type="inferred from homology"/>
<accession>A0ABU0JM77</accession>
<dbReference type="SUPFAM" id="SSF55347">
    <property type="entry name" value="Glyceraldehyde-3-phosphate dehydrogenase-like, C-terminal domain"/>
    <property type="match status" value="1"/>
</dbReference>
<evidence type="ECO:0000256" key="1">
    <source>
        <dbReference type="ARBA" id="ARBA00010928"/>
    </source>
</evidence>
<evidence type="ECO:0000313" key="5">
    <source>
        <dbReference type="EMBL" id="MDQ0475389.1"/>
    </source>
</evidence>
<comment type="similarity">
    <text evidence="1">Belongs to the Gfo/Idh/MocA family.</text>
</comment>
<dbReference type="InterPro" id="IPR055170">
    <property type="entry name" value="GFO_IDH_MocA-like_dom"/>
</dbReference>